<name>A0A537IZE1_9BACT</name>
<dbReference type="Proteomes" id="UP000318834">
    <property type="component" value="Unassembled WGS sequence"/>
</dbReference>
<sequence length="202" mass="23987">MKLGKTLYVTNSKAWRTWLSQHHNKEREIWLVYAKQHTGKPRIGYSDAVEETLCFGWIDSTAKRIDENFYAQRFSPRKSTSQWSQQNIERVRRLVKLRKMTPPGLAAIKNPEALLKTKKVEIAPDILKALKQERQVWTNFQKFPDDYKRIRIAFIESRRKRGVEEFQQSLDYFLKQTKKNRQFVFDVRRETGRGGLGRGQPK</sequence>
<dbReference type="AlphaFoldDB" id="A0A537IZE1"/>
<comment type="caution">
    <text evidence="1">The sequence shown here is derived from an EMBL/GenBank/DDBJ whole genome shotgun (WGS) entry which is preliminary data.</text>
</comment>
<dbReference type="EMBL" id="VBAP01000014">
    <property type="protein sequence ID" value="TMI76680.1"/>
    <property type="molecule type" value="Genomic_DNA"/>
</dbReference>
<gene>
    <name evidence="1" type="ORF">E6H05_02985</name>
</gene>
<organism evidence="1 2">
    <name type="scientific">Candidatus Segetimicrobium genomatis</name>
    <dbReference type="NCBI Taxonomy" id="2569760"/>
    <lineage>
        <taxon>Bacteria</taxon>
        <taxon>Bacillati</taxon>
        <taxon>Candidatus Sysuimicrobiota</taxon>
        <taxon>Candidatus Sysuimicrobiia</taxon>
        <taxon>Candidatus Sysuimicrobiales</taxon>
        <taxon>Candidatus Segetimicrobiaceae</taxon>
        <taxon>Candidatus Segetimicrobium</taxon>
    </lineage>
</organism>
<reference evidence="1 2" key="1">
    <citation type="journal article" date="2019" name="Nat. Microbiol.">
        <title>Mediterranean grassland soil C-N compound turnover is dependent on rainfall and depth, and is mediated by genomically divergent microorganisms.</title>
        <authorList>
            <person name="Diamond S."/>
            <person name="Andeer P.F."/>
            <person name="Li Z."/>
            <person name="Crits-Christoph A."/>
            <person name="Burstein D."/>
            <person name="Anantharaman K."/>
            <person name="Lane K.R."/>
            <person name="Thomas B.C."/>
            <person name="Pan C."/>
            <person name="Northen T.R."/>
            <person name="Banfield J.F."/>
        </authorList>
    </citation>
    <scope>NUCLEOTIDE SEQUENCE [LARGE SCALE GENOMIC DNA]</scope>
    <source>
        <strain evidence="1">NP_8</strain>
    </source>
</reference>
<evidence type="ECO:0000313" key="2">
    <source>
        <dbReference type="Proteomes" id="UP000318834"/>
    </source>
</evidence>
<evidence type="ECO:0008006" key="3">
    <source>
        <dbReference type="Google" id="ProtNLM"/>
    </source>
</evidence>
<protein>
    <recommendedName>
        <fullName evidence="3">Bacteriocin-protection protein</fullName>
    </recommendedName>
</protein>
<proteinExistence type="predicted"/>
<evidence type="ECO:0000313" key="1">
    <source>
        <dbReference type="EMBL" id="TMI76680.1"/>
    </source>
</evidence>
<accession>A0A537IZE1</accession>